<keyword evidence="2" id="KW-0479">Metal-binding</keyword>
<name>A0A443RXW4_9ACAR</name>
<dbReference type="GO" id="GO:0005634">
    <property type="term" value="C:nucleus"/>
    <property type="evidence" value="ECO:0007669"/>
    <property type="project" value="TreeGrafter"/>
</dbReference>
<evidence type="ECO:0000313" key="10">
    <source>
        <dbReference type="Proteomes" id="UP000288716"/>
    </source>
</evidence>
<keyword evidence="4" id="KW-0833">Ubl conjugation pathway</keyword>
<evidence type="ECO:0000256" key="3">
    <source>
        <dbReference type="ARBA" id="ARBA00022771"/>
    </source>
</evidence>
<evidence type="ECO:0000256" key="6">
    <source>
        <dbReference type="PROSITE-ProRule" id="PRU00175"/>
    </source>
</evidence>
<evidence type="ECO:0000256" key="7">
    <source>
        <dbReference type="SAM" id="MobiDB-lite"/>
    </source>
</evidence>
<dbReference type="GO" id="GO:0006511">
    <property type="term" value="P:ubiquitin-dependent protein catabolic process"/>
    <property type="evidence" value="ECO:0007669"/>
    <property type="project" value="TreeGrafter"/>
</dbReference>
<evidence type="ECO:0000259" key="8">
    <source>
        <dbReference type="PROSITE" id="PS50089"/>
    </source>
</evidence>
<dbReference type="GO" id="GO:0006302">
    <property type="term" value="P:double-strand break repair"/>
    <property type="evidence" value="ECO:0007669"/>
    <property type="project" value="TreeGrafter"/>
</dbReference>
<sequence length="193" mass="22108">MKDVDGESKERSEIAASEASASVSGLQAKRKYQELDSEITCPICSELFIEPVHVSCSHTFCNYCIERWKRNPNSRQECPVCRKPIKHVIREIVVENLIDKIVGEMDAQEKQRRVDVIETRKQKLEELQNDSSTADDTPQEILVFFHSGFVESDDTDEDFDEIVETEDEDIARFNDIETDGFSVSSVELLDEEL</sequence>
<dbReference type="GO" id="GO:0061630">
    <property type="term" value="F:ubiquitin protein ligase activity"/>
    <property type="evidence" value="ECO:0007669"/>
    <property type="project" value="TreeGrafter"/>
</dbReference>
<evidence type="ECO:0000256" key="1">
    <source>
        <dbReference type="ARBA" id="ARBA00022679"/>
    </source>
</evidence>
<dbReference type="PROSITE" id="PS00518">
    <property type="entry name" value="ZF_RING_1"/>
    <property type="match status" value="1"/>
</dbReference>
<feature type="compositionally biased region" description="Basic and acidic residues" evidence="7">
    <location>
        <begin position="1"/>
        <end position="13"/>
    </location>
</feature>
<keyword evidence="1" id="KW-0808">Transferase</keyword>
<dbReference type="InterPro" id="IPR017907">
    <property type="entry name" value="Znf_RING_CS"/>
</dbReference>
<dbReference type="Gene3D" id="3.30.40.10">
    <property type="entry name" value="Zinc/RING finger domain, C3HC4 (zinc finger)"/>
    <property type="match status" value="1"/>
</dbReference>
<dbReference type="OrthoDB" id="5971507at2759"/>
<dbReference type="Pfam" id="PF13445">
    <property type="entry name" value="zf-RING_UBOX"/>
    <property type="match status" value="1"/>
</dbReference>
<evidence type="ECO:0000256" key="5">
    <source>
        <dbReference type="ARBA" id="ARBA00022833"/>
    </source>
</evidence>
<accession>A0A443RXW4</accession>
<dbReference type="InterPro" id="IPR001841">
    <property type="entry name" value="Znf_RING"/>
</dbReference>
<evidence type="ECO:0000256" key="2">
    <source>
        <dbReference type="ARBA" id="ARBA00022723"/>
    </source>
</evidence>
<dbReference type="InterPro" id="IPR013083">
    <property type="entry name" value="Znf_RING/FYVE/PHD"/>
</dbReference>
<dbReference type="GO" id="GO:0008270">
    <property type="term" value="F:zinc ion binding"/>
    <property type="evidence" value="ECO:0007669"/>
    <property type="project" value="UniProtKB-KW"/>
</dbReference>
<dbReference type="GO" id="GO:0000151">
    <property type="term" value="C:ubiquitin ligase complex"/>
    <property type="evidence" value="ECO:0007669"/>
    <property type="project" value="TreeGrafter"/>
</dbReference>
<keyword evidence="3 6" id="KW-0863">Zinc-finger</keyword>
<dbReference type="AlphaFoldDB" id="A0A443RXW4"/>
<dbReference type="SUPFAM" id="SSF57850">
    <property type="entry name" value="RING/U-box"/>
    <property type="match status" value="1"/>
</dbReference>
<dbReference type="SMART" id="SM00184">
    <property type="entry name" value="RING"/>
    <property type="match status" value="1"/>
</dbReference>
<keyword evidence="10" id="KW-1185">Reference proteome</keyword>
<evidence type="ECO:0000313" key="9">
    <source>
        <dbReference type="EMBL" id="RWS20181.1"/>
    </source>
</evidence>
<feature type="domain" description="RING-type" evidence="8">
    <location>
        <begin position="41"/>
        <end position="82"/>
    </location>
</feature>
<keyword evidence="5" id="KW-0862">Zinc</keyword>
<protein>
    <submittedName>
        <fullName evidence="9">E3 ubiquitin-protein ligase RNF8-like protein</fullName>
    </submittedName>
</protein>
<dbReference type="Proteomes" id="UP000288716">
    <property type="component" value="Unassembled WGS sequence"/>
</dbReference>
<proteinExistence type="predicted"/>
<gene>
    <name evidence="9" type="ORF">B4U80_04988</name>
</gene>
<dbReference type="PANTHER" id="PTHR15067:SF4">
    <property type="entry name" value="E3 UBIQUITIN-PROTEIN LIGASE RNF8"/>
    <property type="match status" value="1"/>
</dbReference>
<dbReference type="PANTHER" id="PTHR15067">
    <property type="entry name" value="E3 UBIQUITIN-PROTEIN LIGASE RNF8"/>
    <property type="match status" value="1"/>
</dbReference>
<dbReference type="InterPro" id="IPR027370">
    <property type="entry name" value="Znf-RING_euk"/>
</dbReference>
<comment type="caution">
    <text evidence="9">The sequence shown here is derived from an EMBL/GenBank/DDBJ whole genome shotgun (WGS) entry which is preliminary data.</text>
</comment>
<dbReference type="STRING" id="299467.A0A443RXW4"/>
<dbReference type="GO" id="GO:0005829">
    <property type="term" value="C:cytosol"/>
    <property type="evidence" value="ECO:0007669"/>
    <property type="project" value="TreeGrafter"/>
</dbReference>
<feature type="region of interest" description="Disordered" evidence="7">
    <location>
        <begin position="1"/>
        <end position="21"/>
    </location>
</feature>
<dbReference type="GO" id="GO:0070936">
    <property type="term" value="P:protein K48-linked ubiquitination"/>
    <property type="evidence" value="ECO:0007669"/>
    <property type="project" value="TreeGrafter"/>
</dbReference>
<reference evidence="9 10" key="1">
    <citation type="journal article" date="2018" name="Gigascience">
        <title>Genomes of trombidid mites reveal novel predicted allergens and laterally-transferred genes associated with secondary metabolism.</title>
        <authorList>
            <person name="Dong X."/>
            <person name="Chaisiri K."/>
            <person name="Xia D."/>
            <person name="Armstrong S.D."/>
            <person name="Fang Y."/>
            <person name="Donnelly M.J."/>
            <person name="Kadowaki T."/>
            <person name="McGarry J.W."/>
            <person name="Darby A.C."/>
            <person name="Makepeace B.L."/>
        </authorList>
    </citation>
    <scope>NUCLEOTIDE SEQUENCE [LARGE SCALE GENOMIC DNA]</scope>
    <source>
        <strain evidence="9">UoL-UT</strain>
    </source>
</reference>
<dbReference type="PROSITE" id="PS50089">
    <property type="entry name" value="ZF_RING_2"/>
    <property type="match status" value="1"/>
</dbReference>
<dbReference type="VEuPathDB" id="VectorBase:LDEU011859"/>
<dbReference type="EMBL" id="NCKV01019484">
    <property type="protein sequence ID" value="RWS20181.1"/>
    <property type="molecule type" value="Genomic_DNA"/>
</dbReference>
<dbReference type="GO" id="GO:0035861">
    <property type="term" value="C:site of double-strand break"/>
    <property type="evidence" value="ECO:0007669"/>
    <property type="project" value="TreeGrafter"/>
</dbReference>
<organism evidence="9 10">
    <name type="scientific">Leptotrombidium deliense</name>
    <dbReference type="NCBI Taxonomy" id="299467"/>
    <lineage>
        <taxon>Eukaryota</taxon>
        <taxon>Metazoa</taxon>
        <taxon>Ecdysozoa</taxon>
        <taxon>Arthropoda</taxon>
        <taxon>Chelicerata</taxon>
        <taxon>Arachnida</taxon>
        <taxon>Acari</taxon>
        <taxon>Acariformes</taxon>
        <taxon>Trombidiformes</taxon>
        <taxon>Prostigmata</taxon>
        <taxon>Anystina</taxon>
        <taxon>Parasitengona</taxon>
        <taxon>Trombiculoidea</taxon>
        <taxon>Trombiculidae</taxon>
        <taxon>Leptotrombidium</taxon>
    </lineage>
</organism>
<evidence type="ECO:0000256" key="4">
    <source>
        <dbReference type="ARBA" id="ARBA00022786"/>
    </source>
</evidence>
<dbReference type="GO" id="GO:0042393">
    <property type="term" value="F:histone binding"/>
    <property type="evidence" value="ECO:0007669"/>
    <property type="project" value="TreeGrafter"/>
</dbReference>